<keyword evidence="10 13" id="KW-0694">RNA-binding</keyword>
<feature type="domain" description="CCA-adding enzyme C-terminal" evidence="18">
    <location>
        <begin position="424"/>
        <end position="554"/>
    </location>
</feature>
<dbReference type="InterPro" id="IPR050124">
    <property type="entry name" value="tRNA_CCA-adding_enzyme"/>
</dbReference>
<comment type="similarity">
    <text evidence="14">Belongs to the tRNA nucleotidyltransferase/poly(A) polymerase family.</text>
</comment>
<organism evidence="19 20">
    <name type="scientific">Aerophobetes bacterium</name>
    <dbReference type="NCBI Taxonomy" id="2030807"/>
    <lineage>
        <taxon>Bacteria</taxon>
        <taxon>Candidatus Aerophobota</taxon>
    </lineage>
</organism>
<dbReference type="Pfam" id="PF01743">
    <property type="entry name" value="PolyA_pol"/>
    <property type="match status" value="1"/>
</dbReference>
<dbReference type="GO" id="GO:0000049">
    <property type="term" value="F:tRNA binding"/>
    <property type="evidence" value="ECO:0007669"/>
    <property type="project" value="UniProtKB-KW"/>
</dbReference>
<keyword evidence="5" id="KW-0548">Nucleotidyltransferase</keyword>
<dbReference type="GO" id="GO:0008033">
    <property type="term" value="P:tRNA processing"/>
    <property type="evidence" value="ECO:0007669"/>
    <property type="project" value="UniProtKB-KW"/>
</dbReference>
<keyword evidence="11 13" id="KW-0805">Transcription regulation</keyword>
<keyword evidence="12 13" id="KW-0804">Transcription</keyword>
<dbReference type="Gene3D" id="3.30.460.10">
    <property type="entry name" value="Beta Polymerase, domain 2"/>
    <property type="match status" value="1"/>
</dbReference>
<evidence type="ECO:0000256" key="12">
    <source>
        <dbReference type="ARBA" id="ARBA00023163"/>
    </source>
</evidence>
<dbReference type="EMBL" id="QMQA01000363">
    <property type="protein sequence ID" value="RLE09529.1"/>
    <property type="molecule type" value="Genomic_DNA"/>
</dbReference>
<dbReference type="HAMAP" id="MF_00073">
    <property type="entry name" value="NusB"/>
    <property type="match status" value="1"/>
</dbReference>
<dbReference type="Pfam" id="PF13735">
    <property type="entry name" value="tRNA_NucTran2_2"/>
    <property type="match status" value="1"/>
</dbReference>
<evidence type="ECO:0000256" key="4">
    <source>
        <dbReference type="ARBA" id="ARBA00022694"/>
    </source>
</evidence>
<dbReference type="InterPro" id="IPR006027">
    <property type="entry name" value="NusB_RsmB_TIM44"/>
</dbReference>
<dbReference type="GO" id="GO:0006353">
    <property type="term" value="P:DNA-templated transcription termination"/>
    <property type="evidence" value="ECO:0007669"/>
    <property type="project" value="UniProtKB-UniRule"/>
</dbReference>
<feature type="domain" description="tRNA nucleotidyltransferase/poly(A) polymerase RNA and SrmB- binding" evidence="17">
    <location>
        <begin position="303"/>
        <end position="358"/>
    </location>
</feature>
<comment type="caution">
    <text evidence="19">The sequence shown here is derived from an EMBL/GenBank/DDBJ whole genome shotgun (WGS) entry which is preliminary data.</text>
</comment>
<dbReference type="Proteomes" id="UP000280417">
    <property type="component" value="Unassembled WGS sequence"/>
</dbReference>
<dbReference type="InterPro" id="IPR035926">
    <property type="entry name" value="NusB-like_sf"/>
</dbReference>
<name>A0A662D897_UNCAE</name>
<protein>
    <recommendedName>
        <fullName evidence="13">Transcription antitermination protein NusB</fullName>
    </recommendedName>
    <alternativeName>
        <fullName evidence="13">Antitermination factor NusB</fullName>
    </alternativeName>
</protein>
<keyword evidence="6" id="KW-0479">Metal-binding</keyword>
<evidence type="ECO:0000256" key="9">
    <source>
        <dbReference type="ARBA" id="ARBA00022842"/>
    </source>
</evidence>
<evidence type="ECO:0000256" key="6">
    <source>
        <dbReference type="ARBA" id="ARBA00022723"/>
    </source>
</evidence>
<evidence type="ECO:0000256" key="3">
    <source>
        <dbReference type="ARBA" id="ARBA00022679"/>
    </source>
</evidence>
<dbReference type="NCBIfam" id="TIGR01951">
    <property type="entry name" value="nusB"/>
    <property type="match status" value="1"/>
</dbReference>
<keyword evidence="3 14" id="KW-0808">Transferase</keyword>
<reference evidence="19 20" key="1">
    <citation type="submission" date="2018-06" db="EMBL/GenBank/DDBJ databases">
        <title>Extensive metabolic versatility and redundancy in microbially diverse, dynamic hydrothermal sediments.</title>
        <authorList>
            <person name="Dombrowski N."/>
            <person name="Teske A."/>
            <person name="Baker B.J."/>
        </authorList>
    </citation>
    <scope>NUCLEOTIDE SEQUENCE [LARGE SCALE GENOMIC DNA]</scope>
    <source>
        <strain evidence="19">B3_G15</strain>
    </source>
</reference>
<evidence type="ECO:0000259" key="17">
    <source>
        <dbReference type="Pfam" id="PF12627"/>
    </source>
</evidence>
<evidence type="ECO:0000256" key="7">
    <source>
        <dbReference type="ARBA" id="ARBA00022741"/>
    </source>
</evidence>
<dbReference type="InterPro" id="IPR043519">
    <property type="entry name" value="NT_sf"/>
</dbReference>
<evidence type="ECO:0000256" key="14">
    <source>
        <dbReference type="RuleBase" id="RU003953"/>
    </source>
</evidence>
<comment type="function">
    <text evidence="13">Involved in transcription antitermination. Required for transcription of ribosomal RNA (rRNA) genes. Binds specifically to the boxA antiterminator sequence of the ribosomal RNA (rrn) operons.</text>
</comment>
<dbReference type="Pfam" id="PF01029">
    <property type="entry name" value="NusB"/>
    <property type="match status" value="1"/>
</dbReference>
<evidence type="ECO:0000259" key="15">
    <source>
        <dbReference type="Pfam" id="PF01029"/>
    </source>
</evidence>
<keyword evidence="7" id="KW-0547">Nucleotide-binding</keyword>
<dbReference type="GO" id="GO:0031564">
    <property type="term" value="P:transcription antitermination"/>
    <property type="evidence" value="ECO:0007669"/>
    <property type="project" value="UniProtKB-KW"/>
</dbReference>
<dbReference type="Gene3D" id="1.10.940.10">
    <property type="entry name" value="NusB-like"/>
    <property type="match status" value="1"/>
</dbReference>
<evidence type="ECO:0000259" key="16">
    <source>
        <dbReference type="Pfam" id="PF01743"/>
    </source>
</evidence>
<dbReference type="InterPro" id="IPR032810">
    <property type="entry name" value="CCA-adding_enz_C"/>
</dbReference>
<feature type="domain" description="NusB/RsmB/TIM44" evidence="15">
    <location>
        <begin position="5"/>
        <end position="131"/>
    </location>
</feature>
<keyword evidence="4" id="KW-0819">tRNA processing</keyword>
<accession>A0A662D897</accession>
<dbReference type="GO" id="GO:0000166">
    <property type="term" value="F:nucleotide binding"/>
    <property type="evidence" value="ECO:0007669"/>
    <property type="project" value="UniProtKB-KW"/>
</dbReference>
<evidence type="ECO:0000256" key="13">
    <source>
        <dbReference type="HAMAP-Rule" id="MF_00073"/>
    </source>
</evidence>
<sequence length="566" mass="65452">MKNRRKARELTLQVLYQADIRKIPPTEALKVILSRYHFKPDVEVFSRKLVMGTEKFLPWIDKLIKWYAKNWTLDRMTAVDRNILRFSIYELLLVKEVPPVVSINEAVEIAKRYGTEDSGKFINGILDKIRRERASEKTLKWGYLRQKLQNPFLKSFISLKNTKKAYLVGGFIRDNLLGKETKDLDIILDAPDFELVEKFARSCGKSPVVLDENLRRVILPDGYQMDFTLQKSSLEVDLLERDFTIDALCLDLDNLKMPNFHLLDIKNGLEHLFDRKIVLITAEALDKDPLRMLRAFRLKSQLDFEIDEHLLNLISRKSHLIEKVAKERIREEIFLIMQSPCAGTYLNHPAARKLMESILNSPVYPENLQYLEEILSPEKNFFSSIKTRLIQHLEKKIGNITRLKLLKLVSLILSSSVPGVEEIIARALTLSKKERKIIRKVINFWPFLEKLKEESFNSSKFAAFFLEGGEEVPEICLAAAVAKKEDTEYLKLVQQVLSNFFEKYSLILHPPKLVSGDELINLLGIKPGPLVNTILNKIHQAQIAGKVKEKKQALELAHQLLEKEKQ</sequence>
<evidence type="ECO:0000256" key="10">
    <source>
        <dbReference type="ARBA" id="ARBA00022884"/>
    </source>
</evidence>
<evidence type="ECO:0000256" key="11">
    <source>
        <dbReference type="ARBA" id="ARBA00023015"/>
    </source>
</evidence>
<evidence type="ECO:0000313" key="19">
    <source>
        <dbReference type="EMBL" id="RLE09529.1"/>
    </source>
</evidence>
<dbReference type="AlphaFoldDB" id="A0A662D897"/>
<keyword evidence="9" id="KW-0460">Magnesium</keyword>
<comment type="similarity">
    <text evidence="2 13">Belongs to the NusB family.</text>
</comment>
<dbReference type="InterPro" id="IPR011605">
    <property type="entry name" value="NusB_fam"/>
</dbReference>
<evidence type="ECO:0000259" key="18">
    <source>
        <dbReference type="Pfam" id="PF13735"/>
    </source>
</evidence>
<dbReference type="PANTHER" id="PTHR47545">
    <property type="entry name" value="MULTIFUNCTIONAL CCA PROTEIN"/>
    <property type="match status" value="1"/>
</dbReference>
<evidence type="ECO:0000256" key="8">
    <source>
        <dbReference type="ARBA" id="ARBA00022814"/>
    </source>
</evidence>
<evidence type="ECO:0000256" key="5">
    <source>
        <dbReference type="ARBA" id="ARBA00022695"/>
    </source>
</evidence>
<proteinExistence type="inferred from homology"/>
<evidence type="ECO:0000256" key="2">
    <source>
        <dbReference type="ARBA" id="ARBA00005952"/>
    </source>
</evidence>
<keyword evidence="8 13" id="KW-0889">Transcription antitermination</keyword>
<dbReference type="Gene3D" id="1.10.3090.10">
    <property type="entry name" value="cca-adding enzyme, domain 2"/>
    <property type="match status" value="1"/>
</dbReference>
<comment type="cofactor">
    <cofactor evidence="1">
        <name>Mg(2+)</name>
        <dbReference type="ChEBI" id="CHEBI:18420"/>
    </cofactor>
</comment>
<dbReference type="SUPFAM" id="SSF81301">
    <property type="entry name" value="Nucleotidyltransferase"/>
    <property type="match status" value="1"/>
</dbReference>
<dbReference type="InterPro" id="IPR032828">
    <property type="entry name" value="PolyA_RNA-bd"/>
</dbReference>
<dbReference type="GO" id="GO:0016779">
    <property type="term" value="F:nucleotidyltransferase activity"/>
    <property type="evidence" value="ECO:0007669"/>
    <property type="project" value="UniProtKB-KW"/>
</dbReference>
<dbReference type="Pfam" id="PF12627">
    <property type="entry name" value="PolyA_pol_RNAbd"/>
    <property type="match status" value="1"/>
</dbReference>
<dbReference type="SUPFAM" id="SSF48013">
    <property type="entry name" value="NusB-like"/>
    <property type="match status" value="1"/>
</dbReference>
<dbReference type="InterPro" id="IPR002646">
    <property type="entry name" value="PolA_pol_head_dom"/>
</dbReference>
<evidence type="ECO:0000313" key="20">
    <source>
        <dbReference type="Proteomes" id="UP000280417"/>
    </source>
</evidence>
<evidence type="ECO:0000256" key="1">
    <source>
        <dbReference type="ARBA" id="ARBA00001946"/>
    </source>
</evidence>
<gene>
    <name evidence="13 19" type="primary">nusB</name>
    <name evidence="19" type="ORF">DRJ04_09825</name>
</gene>
<dbReference type="CDD" id="cd00619">
    <property type="entry name" value="Terminator_NusB"/>
    <property type="match status" value="1"/>
</dbReference>
<dbReference type="SUPFAM" id="SSF81891">
    <property type="entry name" value="Poly A polymerase C-terminal region-like"/>
    <property type="match status" value="1"/>
</dbReference>
<dbReference type="GO" id="GO:0046872">
    <property type="term" value="F:metal ion binding"/>
    <property type="evidence" value="ECO:0007669"/>
    <property type="project" value="UniProtKB-KW"/>
</dbReference>
<feature type="domain" description="Poly A polymerase head" evidence="16">
    <location>
        <begin position="165"/>
        <end position="205"/>
    </location>
</feature>